<dbReference type="InterPro" id="IPR006139">
    <property type="entry name" value="D-isomer_2_OHA_DH_cat_dom"/>
</dbReference>
<evidence type="ECO:0000259" key="6">
    <source>
        <dbReference type="Pfam" id="PF02826"/>
    </source>
</evidence>
<evidence type="ECO:0000313" key="7">
    <source>
        <dbReference type="EMBL" id="GLH95959.1"/>
    </source>
</evidence>
<dbReference type="PANTHER" id="PTHR10996:SF178">
    <property type="entry name" value="2-HYDROXYACID DEHYDROGENASE YGL185C-RELATED"/>
    <property type="match status" value="1"/>
</dbReference>
<evidence type="ECO:0000256" key="1">
    <source>
        <dbReference type="ARBA" id="ARBA00005854"/>
    </source>
</evidence>
<dbReference type="SUPFAM" id="SSF52283">
    <property type="entry name" value="Formate/glycerate dehydrogenase catalytic domain-like"/>
    <property type="match status" value="1"/>
</dbReference>
<comment type="caution">
    <text evidence="7">The sequence shown here is derived from an EMBL/GenBank/DDBJ whole genome shotgun (WGS) entry which is preliminary data.</text>
</comment>
<accession>A0ABQ5QNZ7</accession>
<gene>
    <name evidence="7" type="ORF">Pa4123_12320</name>
</gene>
<protein>
    <submittedName>
        <fullName evidence="7">Glycerate dehydrogenase</fullName>
    </submittedName>
</protein>
<feature type="domain" description="D-isomer specific 2-hydroxyacid dehydrogenase NAD-binding" evidence="6">
    <location>
        <begin position="110"/>
        <end position="284"/>
    </location>
</feature>
<dbReference type="Proteomes" id="UP001144280">
    <property type="component" value="Unassembled WGS sequence"/>
</dbReference>
<evidence type="ECO:0000256" key="2">
    <source>
        <dbReference type="ARBA" id="ARBA00023002"/>
    </source>
</evidence>
<sequence length="324" mass="34678">MRRDLPARLFDRPLWTQLHDLVAVAPDLVLDDFDAGAGFLADAEILITGWDCPPITAAVLDAAPRLTAVVHTGGSVKAHVTEACWARGVVVSSAAAANALPVAEYTIAAIILAAKGARELERVYRARRGGVETLTEYPLIGGYRRTVGVVGASRIGRRVIELLRPFDYEVSLYDPLVDSVEAERLGVRLVDLPDLLRGNDIVTLHAPSLPSTRHMIDSAGLASMRDGATLINTARGALVDQDALVRELVTGRLHAVIDVTEPEVPPADSPLYDLPNLVLTPHIAGALGNELHRLGACAVDEVARYVAGLPFQHAVAAHELEYTA</sequence>
<comment type="similarity">
    <text evidence="1 4">Belongs to the D-isomer specific 2-hydroxyacid dehydrogenase family.</text>
</comment>
<name>A0ABQ5QNZ7_9ACTN</name>
<dbReference type="Pfam" id="PF00389">
    <property type="entry name" value="2-Hacid_dh"/>
    <property type="match status" value="1"/>
</dbReference>
<proteinExistence type="inferred from homology"/>
<dbReference type="RefSeq" id="WP_281893076.1">
    <property type="nucleotide sequence ID" value="NZ_BSDI01000005.1"/>
</dbReference>
<feature type="domain" description="D-isomer specific 2-hydroxyacid dehydrogenase catalytic" evidence="5">
    <location>
        <begin position="40"/>
        <end position="315"/>
    </location>
</feature>
<keyword evidence="2 4" id="KW-0560">Oxidoreductase</keyword>
<keyword evidence="3" id="KW-0520">NAD</keyword>
<dbReference type="EMBL" id="BSDI01000005">
    <property type="protein sequence ID" value="GLH95959.1"/>
    <property type="molecule type" value="Genomic_DNA"/>
</dbReference>
<organism evidence="7 8">
    <name type="scientific">Phytohabitans aurantiacus</name>
    <dbReference type="NCBI Taxonomy" id="3016789"/>
    <lineage>
        <taxon>Bacteria</taxon>
        <taxon>Bacillati</taxon>
        <taxon>Actinomycetota</taxon>
        <taxon>Actinomycetes</taxon>
        <taxon>Micromonosporales</taxon>
        <taxon>Micromonosporaceae</taxon>
    </lineage>
</organism>
<dbReference type="PANTHER" id="PTHR10996">
    <property type="entry name" value="2-HYDROXYACID DEHYDROGENASE-RELATED"/>
    <property type="match status" value="1"/>
</dbReference>
<dbReference type="Pfam" id="PF02826">
    <property type="entry name" value="2-Hacid_dh_C"/>
    <property type="match status" value="1"/>
</dbReference>
<reference evidence="7" key="1">
    <citation type="submission" date="2022-12" db="EMBL/GenBank/DDBJ databases">
        <title>New Phytohabitans aurantiacus sp. RD004123 nov., an actinomycete isolated from soil.</title>
        <authorList>
            <person name="Triningsih D.W."/>
            <person name="Harunari E."/>
            <person name="Igarashi Y."/>
        </authorList>
    </citation>
    <scope>NUCLEOTIDE SEQUENCE</scope>
    <source>
        <strain evidence="7">RD004123</strain>
    </source>
</reference>
<keyword evidence="8" id="KW-1185">Reference proteome</keyword>
<dbReference type="CDD" id="cd12167">
    <property type="entry name" value="2-Hacid_dh_8"/>
    <property type="match status" value="1"/>
</dbReference>
<evidence type="ECO:0000256" key="4">
    <source>
        <dbReference type="RuleBase" id="RU003719"/>
    </source>
</evidence>
<dbReference type="Gene3D" id="3.40.50.720">
    <property type="entry name" value="NAD(P)-binding Rossmann-like Domain"/>
    <property type="match status" value="2"/>
</dbReference>
<evidence type="ECO:0000313" key="8">
    <source>
        <dbReference type="Proteomes" id="UP001144280"/>
    </source>
</evidence>
<dbReference type="InterPro" id="IPR006140">
    <property type="entry name" value="D-isomer_DH_NAD-bd"/>
</dbReference>
<evidence type="ECO:0000256" key="3">
    <source>
        <dbReference type="ARBA" id="ARBA00023027"/>
    </source>
</evidence>
<dbReference type="SUPFAM" id="SSF51735">
    <property type="entry name" value="NAD(P)-binding Rossmann-fold domains"/>
    <property type="match status" value="1"/>
</dbReference>
<evidence type="ECO:0000259" key="5">
    <source>
        <dbReference type="Pfam" id="PF00389"/>
    </source>
</evidence>
<dbReference type="InterPro" id="IPR036291">
    <property type="entry name" value="NAD(P)-bd_dom_sf"/>
</dbReference>
<dbReference type="InterPro" id="IPR050223">
    <property type="entry name" value="D-isomer_2-hydroxyacid_DH"/>
</dbReference>